<dbReference type="SUPFAM" id="SSF53335">
    <property type="entry name" value="S-adenosyl-L-methionine-dependent methyltransferases"/>
    <property type="match status" value="1"/>
</dbReference>
<dbReference type="Gene3D" id="3.40.50.150">
    <property type="entry name" value="Vaccinia Virus protein VP39"/>
    <property type="match status" value="1"/>
</dbReference>
<reference evidence="2 3" key="1">
    <citation type="submission" date="2022-06" db="EMBL/GenBank/DDBJ databases">
        <authorList>
            <person name="Liu G."/>
        </authorList>
    </citation>
    <scope>NUCLEOTIDE SEQUENCE [LARGE SCALE GENOMIC DNA]</scope>
    <source>
        <strain evidence="2 3">E4</strain>
    </source>
</reference>
<dbReference type="InterPro" id="IPR029063">
    <property type="entry name" value="SAM-dependent_MTases_sf"/>
</dbReference>
<evidence type="ECO:0000313" key="3">
    <source>
        <dbReference type="Proteomes" id="UP001056619"/>
    </source>
</evidence>
<dbReference type="CDD" id="cd02440">
    <property type="entry name" value="AdoMet_MTases"/>
    <property type="match status" value="1"/>
</dbReference>
<accession>A0ABY4U6W0</accession>
<keyword evidence="3" id="KW-1185">Reference proteome</keyword>
<dbReference type="EMBL" id="CP098494">
    <property type="protein sequence ID" value="USA61412.1"/>
    <property type="molecule type" value="Genomic_DNA"/>
</dbReference>
<feature type="domain" description="Methyltransferase type 11" evidence="1">
    <location>
        <begin position="151"/>
        <end position="199"/>
    </location>
</feature>
<dbReference type="Pfam" id="PF08241">
    <property type="entry name" value="Methyltransf_11"/>
    <property type="match status" value="1"/>
</dbReference>
<dbReference type="InterPro" id="IPR013216">
    <property type="entry name" value="Methyltransf_11"/>
</dbReference>
<evidence type="ECO:0000259" key="1">
    <source>
        <dbReference type="Pfam" id="PF08241"/>
    </source>
</evidence>
<dbReference type="GO" id="GO:0008168">
    <property type="term" value="F:methyltransferase activity"/>
    <property type="evidence" value="ECO:0007669"/>
    <property type="project" value="UniProtKB-KW"/>
</dbReference>
<name>A0ABY4U6W0_9SPHN</name>
<evidence type="ECO:0000313" key="2">
    <source>
        <dbReference type="EMBL" id="USA61412.1"/>
    </source>
</evidence>
<dbReference type="RefSeq" id="WP_301642083.1">
    <property type="nucleotide sequence ID" value="NZ_CP098494.1"/>
</dbReference>
<gene>
    <name evidence="2" type="ORF">NCF85_00040</name>
</gene>
<dbReference type="Proteomes" id="UP001056619">
    <property type="component" value="Chromosome"/>
</dbReference>
<organism evidence="2 3">
    <name type="scientific">Qipengyuania citrea</name>
    <dbReference type="NCBI Taxonomy" id="225971"/>
    <lineage>
        <taxon>Bacteria</taxon>
        <taxon>Pseudomonadati</taxon>
        <taxon>Pseudomonadota</taxon>
        <taxon>Alphaproteobacteria</taxon>
        <taxon>Sphingomonadales</taxon>
        <taxon>Erythrobacteraceae</taxon>
        <taxon>Qipengyuania</taxon>
    </lineage>
</organism>
<keyword evidence="2" id="KW-0808">Transferase</keyword>
<protein>
    <submittedName>
        <fullName evidence="2">Class I SAM-dependent methyltransferase</fullName>
    </submittedName>
</protein>
<keyword evidence="2" id="KW-0489">Methyltransferase</keyword>
<dbReference type="GO" id="GO:0032259">
    <property type="term" value="P:methylation"/>
    <property type="evidence" value="ECO:0007669"/>
    <property type="project" value="UniProtKB-KW"/>
</dbReference>
<sequence>MLASIQDLDGALQSPITGEALKFENGRVSRRTSVGGSEPCDFPVTRGKPVLIDFANSVIRREDLETTNAESAIARPRYSFATRLIKSLLSPEKKSTRRNVCRLISELKRRSDRPRVLVIGGGSEGQGMKALYADPDVKIFAFDIYSTPQVQFVADAHDIPIIDGYFDGVVVQAVLEHVLEPQRVADEIWRVLKPGGLVYAETPFMQQVHEGAYDFTRFTESGHRYLFRRFALIDSGASGGPGRQLMWAVDYFVRSVFRSRAAGKIAKLAFFWAVYFDAIIPGDYAIDGASGVYFLGTKSDQTVGPDAIIAHYGGAQ</sequence>
<proteinExistence type="predicted"/>